<dbReference type="EMBL" id="BAABBY010000006">
    <property type="protein sequence ID" value="GAA4206550.1"/>
    <property type="molecule type" value="Genomic_DNA"/>
</dbReference>
<name>A0ABP8BHH5_9SPHI</name>
<dbReference type="Proteomes" id="UP001501772">
    <property type="component" value="Unassembled WGS sequence"/>
</dbReference>
<organism evidence="1 2">
    <name type="scientific">Pedobacter jeongneungensis</name>
    <dbReference type="NCBI Taxonomy" id="947309"/>
    <lineage>
        <taxon>Bacteria</taxon>
        <taxon>Pseudomonadati</taxon>
        <taxon>Bacteroidota</taxon>
        <taxon>Sphingobacteriia</taxon>
        <taxon>Sphingobacteriales</taxon>
        <taxon>Sphingobacteriaceae</taxon>
        <taxon>Pedobacter</taxon>
    </lineage>
</organism>
<keyword evidence="2" id="KW-1185">Reference proteome</keyword>
<dbReference type="SUPFAM" id="SSF143011">
    <property type="entry name" value="RelE-like"/>
    <property type="match status" value="1"/>
</dbReference>
<protein>
    <recommendedName>
        <fullName evidence="3">RelE toxin of RelEB toxin-antitoxin system</fullName>
    </recommendedName>
</protein>
<proteinExistence type="predicted"/>
<sequence length="72" mass="8270">MYQIVASNKFLKDLKLLKKRSLKDFALLQDIVTILAERPLRFKQKTLSSQINGKFQRLLGMSRKAGFTVDLG</sequence>
<evidence type="ECO:0000313" key="2">
    <source>
        <dbReference type="Proteomes" id="UP001501772"/>
    </source>
</evidence>
<dbReference type="InterPro" id="IPR035093">
    <property type="entry name" value="RelE/ParE_toxin_dom_sf"/>
</dbReference>
<accession>A0ABP8BHH5</accession>
<reference evidence="2" key="1">
    <citation type="journal article" date="2019" name="Int. J. Syst. Evol. Microbiol.">
        <title>The Global Catalogue of Microorganisms (GCM) 10K type strain sequencing project: providing services to taxonomists for standard genome sequencing and annotation.</title>
        <authorList>
            <consortium name="The Broad Institute Genomics Platform"/>
            <consortium name="The Broad Institute Genome Sequencing Center for Infectious Disease"/>
            <person name="Wu L."/>
            <person name="Ma J."/>
        </authorList>
    </citation>
    <scope>NUCLEOTIDE SEQUENCE [LARGE SCALE GENOMIC DNA]</scope>
    <source>
        <strain evidence="2">JCM 17626</strain>
    </source>
</reference>
<evidence type="ECO:0000313" key="1">
    <source>
        <dbReference type="EMBL" id="GAA4206550.1"/>
    </source>
</evidence>
<evidence type="ECO:0008006" key="3">
    <source>
        <dbReference type="Google" id="ProtNLM"/>
    </source>
</evidence>
<gene>
    <name evidence="1" type="ORF">GCM10022289_27690</name>
</gene>
<comment type="caution">
    <text evidence="1">The sequence shown here is derived from an EMBL/GenBank/DDBJ whole genome shotgun (WGS) entry which is preliminary data.</text>
</comment>